<evidence type="ECO:0000256" key="11">
    <source>
        <dbReference type="ARBA" id="ARBA00023136"/>
    </source>
</evidence>
<dbReference type="EMBL" id="PEUA01000009">
    <property type="protein sequence ID" value="PIV43561.1"/>
    <property type="molecule type" value="Genomic_DNA"/>
</dbReference>
<gene>
    <name evidence="22" type="primary">ftsW</name>
    <name evidence="22" type="ORF">COS26_00425</name>
</gene>
<dbReference type="InterPro" id="IPR018365">
    <property type="entry name" value="Cell_cycle_FtsW-rel_CS"/>
</dbReference>
<dbReference type="GO" id="GO:0051301">
    <property type="term" value="P:cell division"/>
    <property type="evidence" value="ECO:0007669"/>
    <property type="project" value="UniProtKB-KW"/>
</dbReference>
<evidence type="ECO:0000256" key="19">
    <source>
        <dbReference type="ARBA" id="ARBA00044770"/>
    </source>
</evidence>
<evidence type="ECO:0000256" key="13">
    <source>
        <dbReference type="ARBA" id="ARBA00023316"/>
    </source>
</evidence>
<dbReference type="GO" id="GO:0032153">
    <property type="term" value="C:cell division site"/>
    <property type="evidence" value="ECO:0007669"/>
    <property type="project" value="TreeGrafter"/>
</dbReference>
<dbReference type="GO" id="GO:0008360">
    <property type="term" value="P:regulation of cell shape"/>
    <property type="evidence" value="ECO:0007669"/>
    <property type="project" value="UniProtKB-KW"/>
</dbReference>
<evidence type="ECO:0000256" key="6">
    <source>
        <dbReference type="ARBA" id="ARBA00022679"/>
    </source>
</evidence>
<evidence type="ECO:0000256" key="5">
    <source>
        <dbReference type="ARBA" id="ARBA00022676"/>
    </source>
</evidence>
<sequence length="371" mass="40878">MARSNARPDLFMLGIMVFLIAFGILILASVSAPYSLEKFGTAFYFLRHQILFGLIPGLILAFFAFRIDLSRLKKWAPRLLLFNLILMVMVFLPVVGSGSGSAARWIYLGPFSFQPSELLKLTFILYLTSWLSSRTEKISPYKNNKEFGQTLFAFIVILIVVAALLYFQSHASTLAIILVISAIMYFSVNLPLWHSILMILIGVGGLFSLIKFAPYRANRFLVFLHPDTDPMGIGYQINQALIAIGSGGLAGLGLSMSTQKWGFLPQTISDSIFAIFSEETGFIGSIFLISLFLIFLWRGFRIAKDAKDRFSQLLSLGITSWIILQAFVNIGAMTGILPLTGVPLPFISYGGSALAIELVGAGLLLNVSKAQ</sequence>
<dbReference type="GO" id="GO:0009252">
    <property type="term" value="P:peptidoglycan biosynthetic process"/>
    <property type="evidence" value="ECO:0007669"/>
    <property type="project" value="UniProtKB-KW"/>
</dbReference>
<evidence type="ECO:0000256" key="14">
    <source>
        <dbReference type="ARBA" id="ARBA00032370"/>
    </source>
</evidence>
<comment type="catalytic activity">
    <reaction evidence="20">
        <text>[GlcNAc-(1-&gt;4)-Mur2Ac(oyl-L-Ala-gamma-D-Glu-L-Lys-D-Ala-D-Ala)](n)-di-trans,octa-cis-undecaprenyl diphosphate + beta-D-GlcNAc-(1-&gt;4)-Mur2Ac(oyl-L-Ala-gamma-D-Glu-L-Lys-D-Ala-D-Ala)-di-trans,octa-cis-undecaprenyl diphosphate = [GlcNAc-(1-&gt;4)-Mur2Ac(oyl-L-Ala-gamma-D-Glu-L-Lys-D-Ala-D-Ala)](n+1)-di-trans,octa-cis-undecaprenyl diphosphate + di-trans,octa-cis-undecaprenyl diphosphate + H(+)</text>
        <dbReference type="Rhea" id="RHEA:23708"/>
        <dbReference type="Rhea" id="RHEA-COMP:9602"/>
        <dbReference type="Rhea" id="RHEA-COMP:9603"/>
        <dbReference type="ChEBI" id="CHEBI:15378"/>
        <dbReference type="ChEBI" id="CHEBI:58405"/>
        <dbReference type="ChEBI" id="CHEBI:60033"/>
        <dbReference type="ChEBI" id="CHEBI:78435"/>
        <dbReference type="EC" id="2.4.99.28"/>
    </reaction>
</comment>
<evidence type="ECO:0000256" key="7">
    <source>
        <dbReference type="ARBA" id="ARBA00022692"/>
    </source>
</evidence>
<feature type="transmembrane region" description="Helical" evidence="21">
    <location>
        <begin position="233"/>
        <end position="252"/>
    </location>
</feature>
<dbReference type="InterPro" id="IPR001182">
    <property type="entry name" value="FtsW/RodA"/>
</dbReference>
<evidence type="ECO:0000256" key="9">
    <source>
        <dbReference type="ARBA" id="ARBA00022984"/>
    </source>
</evidence>
<dbReference type="Pfam" id="PF01098">
    <property type="entry name" value="FTSW_RODA_SPOVE"/>
    <property type="match status" value="1"/>
</dbReference>
<comment type="caution">
    <text evidence="22">The sequence shown here is derived from an EMBL/GenBank/DDBJ whole genome shotgun (WGS) entry which is preliminary data.</text>
</comment>
<keyword evidence="9" id="KW-0573">Peptidoglycan synthesis</keyword>
<feature type="transmembrane region" description="Helical" evidence="21">
    <location>
        <begin position="272"/>
        <end position="297"/>
    </location>
</feature>
<name>A0A2M7D8J5_9BACT</name>
<protein>
    <recommendedName>
        <fullName evidence="17">Probable peptidoglycan glycosyltransferase FtsW</fullName>
        <ecNumber evidence="19">2.4.99.28</ecNumber>
    </recommendedName>
    <alternativeName>
        <fullName evidence="18">Cell division protein FtsW</fullName>
    </alternativeName>
    <alternativeName>
        <fullName evidence="15">Cell wall polymerase</fullName>
    </alternativeName>
    <alternativeName>
        <fullName evidence="14">Peptidoglycan polymerase</fullName>
    </alternativeName>
</protein>
<evidence type="ECO:0000256" key="10">
    <source>
        <dbReference type="ARBA" id="ARBA00022989"/>
    </source>
</evidence>
<dbReference type="GO" id="GO:0071555">
    <property type="term" value="P:cell wall organization"/>
    <property type="evidence" value="ECO:0007669"/>
    <property type="project" value="UniProtKB-KW"/>
</dbReference>
<evidence type="ECO:0000256" key="8">
    <source>
        <dbReference type="ARBA" id="ARBA00022960"/>
    </source>
</evidence>
<feature type="transmembrane region" description="Helical" evidence="21">
    <location>
        <begin position="153"/>
        <end position="186"/>
    </location>
</feature>
<proteinExistence type="inferred from homology"/>
<reference evidence="23" key="1">
    <citation type="submission" date="2017-09" db="EMBL/GenBank/DDBJ databases">
        <title>Depth-based differentiation of microbial function through sediment-hosted aquifers and enrichment of novel symbionts in the deep terrestrial subsurface.</title>
        <authorList>
            <person name="Probst A.J."/>
            <person name="Ladd B."/>
            <person name="Jarett J.K."/>
            <person name="Geller-Mcgrath D.E."/>
            <person name="Sieber C.M.K."/>
            <person name="Emerson J.B."/>
            <person name="Anantharaman K."/>
            <person name="Thomas B.C."/>
            <person name="Malmstrom R."/>
            <person name="Stieglmeier M."/>
            <person name="Klingl A."/>
            <person name="Woyke T."/>
            <person name="Ryan C.M."/>
            <person name="Banfield J.F."/>
        </authorList>
    </citation>
    <scope>NUCLEOTIDE SEQUENCE [LARGE SCALE GENOMIC DNA]</scope>
</reference>
<evidence type="ECO:0000256" key="17">
    <source>
        <dbReference type="ARBA" id="ARBA00041185"/>
    </source>
</evidence>
<evidence type="ECO:0000256" key="1">
    <source>
        <dbReference type="ARBA" id="ARBA00004651"/>
    </source>
</evidence>
<keyword evidence="8" id="KW-0133">Cell shape</keyword>
<evidence type="ECO:0000256" key="18">
    <source>
        <dbReference type="ARBA" id="ARBA00041418"/>
    </source>
</evidence>
<keyword evidence="7 21" id="KW-0812">Transmembrane</keyword>
<feature type="transmembrane region" description="Helical" evidence="21">
    <location>
        <begin position="50"/>
        <end position="67"/>
    </location>
</feature>
<evidence type="ECO:0000256" key="12">
    <source>
        <dbReference type="ARBA" id="ARBA00023306"/>
    </source>
</evidence>
<evidence type="ECO:0000313" key="22">
    <source>
        <dbReference type="EMBL" id="PIV43561.1"/>
    </source>
</evidence>
<comment type="similarity">
    <text evidence="16">Belongs to the SEDS family. FtsW subfamily.</text>
</comment>
<dbReference type="GO" id="GO:0015648">
    <property type="term" value="F:lipid-linked peptidoglycan transporter activity"/>
    <property type="evidence" value="ECO:0007669"/>
    <property type="project" value="TreeGrafter"/>
</dbReference>
<keyword evidence="12" id="KW-0131">Cell cycle</keyword>
<organism evidence="22 23">
    <name type="scientific">Candidatus Nealsonbacteria bacterium CG02_land_8_20_14_3_00_40_11</name>
    <dbReference type="NCBI Taxonomy" id="1974700"/>
    <lineage>
        <taxon>Bacteria</taxon>
        <taxon>Candidatus Nealsoniibacteriota</taxon>
    </lineage>
</organism>
<keyword evidence="5" id="KW-0328">Glycosyltransferase</keyword>
<evidence type="ECO:0000256" key="21">
    <source>
        <dbReference type="SAM" id="Phobius"/>
    </source>
</evidence>
<dbReference type="Proteomes" id="UP000230304">
    <property type="component" value="Unassembled WGS sequence"/>
</dbReference>
<dbReference type="PROSITE" id="PS00428">
    <property type="entry name" value="FTSW_RODA_SPOVE"/>
    <property type="match status" value="1"/>
</dbReference>
<keyword evidence="6" id="KW-0808">Transferase</keyword>
<dbReference type="NCBIfam" id="TIGR02614">
    <property type="entry name" value="ftsW"/>
    <property type="match status" value="1"/>
</dbReference>
<keyword evidence="3" id="KW-1003">Cell membrane</keyword>
<feature type="transmembrane region" description="Helical" evidence="21">
    <location>
        <begin position="318"/>
        <end position="340"/>
    </location>
</feature>
<dbReference type="InterPro" id="IPR013437">
    <property type="entry name" value="FtsW"/>
</dbReference>
<evidence type="ECO:0000256" key="15">
    <source>
        <dbReference type="ARBA" id="ARBA00033270"/>
    </source>
</evidence>
<evidence type="ECO:0000313" key="23">
    <source>
        <dbReference type="Proteomes" id="UP000230304"/>
    </source>
</evidence>
<dbReference type="AlphaFoldDB" id="A0A2M7D8J5"/>
<evidence type="ECO:0000256" key="3">
    <source>
        <dbReference type="ARBA" id="ARBA00022475"/>
    </source>
</evidence>
<keyword evidence="10 21" id="KW-1133">Transmembrane helix</keyword>
<feature type="transmembrane region" description="Helical" evidence="21">
    <location>
        <begin position="192"/>
        <end position="212"/>
    </location>
</feature>
<comment type="pathway">
    <text evidence="2">Cell wall biogenesis; peptidoglycan biosynthesis.</text>
</comment>
<evidence type="ECO:0000256" key="20">
    <source>
        <dbReference type="ARBA" id="ARBA00049902"/>
    </source>
</evidence>
<keyword evidence="11 21" id="KW-0472">Membrane</keyword>
<evidence type="ECO:0000256" key="4">
    <source>
        <dbReference type="ARBA" id="ARBA00022618"/>
    </source>
</evidence>
<dbReference type="PANTHER" id="PTHR30474:SF2">
    <property type="entry name" value="PEPTIDOGLYCAN GLYCOSYLTRANSFERASE FTSW-RELATED"/>
    <property type="match status" value="1"/>
</dbReference>
<evidence type="ECO:0000256" key="2">
    <source>
        <dbReference type="ARBA" id="ARBA00004752"/>
    </source>
</evidence>
<keyword evidence="4" id="KW-0132">Cell division</keyword>
<keyword evidence="13" id="KW-0961">Cell wall biogenesis/degradation</keyword>
<feature type="transmembrane region" description="Helical" evidence="21">
    <location>
        <begin position="79"/>
        <end position="107"/>
    </location>
</feature>
<feature type="transmembrane region" description="Helical" evidence="21">
    <location>
        <begin position="346"/>
        <end position="367"/>
    </location>
</feature>
<dbReference type="GO" id="GO:0005886">
    <property type="term" value="C:plasma membrane"/>
    <property type="evidence" value="ECO:0007669"/>
    <property type="project" value="UniProtKB-SubCell"/>
</dbReference>
<accession>A0A2M7D8J5</accession>
<dbReference type="EC" id="2.4.99.28" evidence="19"/>
<comment type="subcellular location">
    <subcellularLocation>
        <location evidence="1">Cell membrane</location>
        <topology evidence="1">Multi-pass membrane protein</topology>
    </subcellularLocation>
</comment>
<feature type="transmembrane region" description="Helical" evidence="21">
    <location>
        <begin position="12"/>
        <end position="30"/>
    </location>
</feature>
<dbReference type="GO" id="GO:0008955">
    <property type="term" value="F:peptidoglycan glycosyltransferase activity"/>
    <property type="evidence" value="ECO:0007669"/>
    <property type="project" value="UniProtKB-EC"/>
</dbReference>
<evidence type="ECO:0000256" key="16">
    <source>
        <dbReference type="ARBA" id="ARBA00038053"/>
    </source>
</evidence>
<dbReference type="PANTHER" id="PTHR30474">
    <property type="entry name" value="CELL CYCLE PROTEIN"/>
    <property type="match status" value="1"/>
</dbReference>